<organism evidence="4 5">
    <name type="scientific">Flavobacterium fryxellicola</name>
    <dbReference type="NCBI Taxonomy" id="249352"/>
    <lineage>
        <taxon>Bacteria</taxon>
        <taxon>Pseudomonadati</taxon>
        <taxon>Bacteroidota</taxon>
        <taxon>Flavobacteriia</taxon>
        <taxon>Flavobacteriales</taxon>
        <taxon>Flavobacteriaceae</taxon>
        <taxon>Flavobacterium</taxon>
    </lineage>
</organism>
<evidence type="ECO:0000259" key="3">
    <source>
        <dbReference type="Pfam" id="PF17517"/>
    </source>
</evidence>
<evidence type="ECO:0000313" key="5">
    <source>
        <dbReference type="Proteomes" id="UP000077164"/>
    </source>
</evidence>
<feature type="signal peptide" evidence="2">
    <location>
        <begin position="1"/>
        <end position="18"/>
    </location>
</feature>
<keyword evidence="5" id="KW-1185">Reference proteome</keyword>
<dbReference type="InterPro" id="IPR026341">
    <property type="entry name" value="T9SS_type_B"/>
</dbReference>
<evidence type="ECO:0000256" key="2">
    <source>
        <dbReference type="SAM" id="SignalP"/>
    </source>
</evidence>
<dbReference type="RefSeq" id="WP_066078137.1">
    <property type="nucleotide sequence ID" value="NZ_FRDK01000002.1"/>
</dbReference>
<feature type="domain" description="IgGFc-binding protein N-terminal" evidence="3">
    <location>
        <begin position="132"/>
        <end position="440"/>
    </location>
</feature>
<protein>
    <recommendedName>
        <fullName evidence="3">IgGFc-binding protein N-terminal domain-containing protein</fullName>
    </recommendedName>
</protein>
<feature type="region of interest" description="Disordered" evidence="1">
    <location>
        <begin position="754"/>
        <end position="775"/>
    </location>
</feature>
<dbReference type="InterPro" id="IPR028974">
    <property type="entry name" value="TSP_type-3_rpt"/>
</dbReference>
<proteinExistence type="predicted"/>
<evidence type="ECO:0000313" key="4">
    <source>
        <dbReference type="EMBL" id="OAB28973.1"/>
    </source>
</evidence>
<dbReference type="NCBIfam" id="TIGR04131">
    <property type="entry name" value="Bac_Flav_CTERM"/>
    <property type="match status" value="1"/>
</dbReference>
<sequence length="1649" mass="177562">MKKTLLIFFTFLSISCFAQFSKTHYIPPLSGSNSVAAQDQYLYISTPSIIPVKVKINALGVGITEIIVSKNSPVEYNVGFGTNTQLHVDPSLLNTPLSNKGFIIEAENLIYVAARVIAGNSNQAGSLVSKGISAIGNEFRVGAFVNTGTASNGTFRYTFLSVLATENNTVVDFSGIKAGVTLMGNTTVGNTPPSVTLNTGQSYVLATEDISTANKDGLIGALIKSNKPIVMNCGSYGGTNGNNSGNLDLGFDQIVPAQRIGNEYIFVRGLGLDILERPLLVAHENDTFIYLNGSTIPFNTTPLNAGQYIILDGTNYSANRSLYVKTNKNVFAYQSVGSSNQANQEMFFVPPLNCSTPNIVDNIPMIEQIGSTSFTTNSGLNIVTEKGATIEIAINGVKQPVGVLPKDVVGNALYETYTRTGLTGNISVFSSKQVYVSYFGSNSAATYGGYYSGFDTKPEIITDEINIGSSSCIPNVTLKVSSISSYDTFEWYFNNSAIADSNKSSYIPTKAGYYQVKGTISGCSSPPVLSDLIPVSTCDTDIDNDSVNDNIDIDNDNDGITNCTESYGNQDLNTSNPNGGNIATGLYSNSFVGSISTSTAPSATPFTGNNNGSFITQVPAGKGNFVSYKMTFSQPISLGMEYVTSANATDLLNSDSDYIINSDVDKTITVLNPTNQLLIDTNYDGIYESGVTRYSSFEIRFRLNSSTPLVPGTGTFKFLTYLSNSISFTHKNLSDSNANKSTLKFFASCVPKDSDGDGTPDQLDSDSDNDGIPDAIESQANASVSLSNSDTNKNGLDNAFEPGFIPIDTDNDGIPDYLDLDSDNDGITDAIETGNLGTDTDTDGIKNYRDLDSDGDLCSDVIEAGFMDPNGDGLLGSIAPPTIDIKGQVTSGVGYSTPNADYITDAPIVITTQPQINPTCELENATITLVDNGGNTYQWQISTDGTTWNNIINNVIYSGATTNTLVITSVKNTMNGYKYRVQLNKVGNSCGLLSSDTTLTVYALPVLTNVTIIQCDDDLDAITTFNLTVKNDVISSNFANEDFTYYTSFSGATTANSSDLIATPLSFNNTTAGTMKVWARVLNTDGCFSVAELTLKVLATQIPSTFKRTYMECDDFLDKNGNNNSNNDNRDGISSFDFSSAETDIKTLLPVGNYTVTFYRNQADALAENDAITNISNYRNINYQNTQEIWGRVDSDVDNACYGLGPYVSLTVEKLPFANAVTVPRQCDDNQDGIYTFNTSTLESDILKGQTNVTITYFDKNNNLLPSPFPPTFTTESQTIKAVVTNATTLSCSDATTIVFIVDDLPVAYPIATPLTTVCDDEADPLRQDGKYGFDTSTFQNTILGGQTGMTVTYFDKDGVSLPSPLPNPFFSNTQDITALVENTINANCTASVILPFIVNPLPPINLNLDGSEDELVCSNLPTFFVTLDAGIQDGSATTNYTYVWSKDAVVLSGQTNATLDVNVEGNYTVDVTTTLGCSRTRKIKVTASDIATITTIDIVDLTDKNTVTVNVSGKGKYEYSLNEPSGPFQSSNVFNNIPSGIYDVFINDINGCGTVSKTISVIGVPKYFTPNNDGYNDFWNVKGINANFNAKSTIYIFDRYGKLLKQLIPTSEGWDGTFTGQPLPSDDYWYTIKLEDGRQTKGHFSLKR</sequence>
<dbReference type="Gene3D" id="2.60.40.10">
    <property type="entry name" value="Immunoglobulins"/>
    <property type="match status" value="1"/>
</dbReference>
<keyword evidence="2" id="KW-0732">Signal</keyword>
<dbReference type="STRING" id="249352.SAMN05444395_102283"/>
<comment type="caution">
    <text evidence="4">The sequence shown here is derived from an EMBL/GenBank/DDBJ whole genome shotgun (WGS) entry which is preliminary data.</text>
</comment>
<dbReference type="Gene3D" id="4.10.1080.10">
    <property type="entry name" value="TSP type-3 repeat"/>
    <property type="match status" value="1"/>
</dbReference>
<accession>A0A167Y2Z1</accession>
<dbReference type="GO" id="GO:0005509">
    <property type="term" value="F:calcium ion binding"/>
    <property type="evidence" value="ECO:0007669"/>
    <property type="project" value="InterPro"/>
</dbReference>
<dbReference type="InterPro" id="IPR035234">
    <property type="entry name" value="IgGFc-bd_N"/>
</dbReference>
<dbReference type="Pfam" id="PF13585">
    <property type="entry name" value="CHU_C"/>
    <property type="match status" value="1"/>
</dbReference>
<dbReference type="EMBL" id="LVJE01000010">
    <property type="protein sequence ID" value="OAB28973.1"/>
    <property type="molecule type" value="Genomic_DNA"/>
</dbReference>
<dbReference type="InterPro" id="IPR013783">
    <property type="entry name" value="Ig-like_fold"/>
</dbReference>
<name>A0A167Y2Z1_9FLAO</name>
<dbReference type="OrthoDB" id="9765926at2"/>
<gene>
    <name evidence="4" type="ORF">FBFR_05835</name>
</gene>
<evidence type="ECO:0000256" key="1">
    <source>
        <dbReference type="SAM" id="MobiDB-lite"/>
    </source>
</evidence>
<dbReference type="SUPFAM" id="SSF103647">
    <property type="entry name" value="TSP type-3 repeat"/>
    <property type="match status" value="1"/>
</dbReference>
<dbReference type="Pfam" id="PF17517">
    <property type="entry name" value="IgGFc_binding"/>
    <property type="match status" value="1"/>
</dbReference>
<dbReference type="PROSITE" id="PS51257">
    <property type="entry name" value="PROKAR_LIPOPROTEIN"/>
    <property type="match status" value="1"/>
</dbReference>
<dbReference type="Proteomes" id="UP000077164">
    <property type="component" value="Unassembled WGS sequence"/>
</dbReference>
<reference evidence="4 5" key="1">
    <citation type="submission" date="2016-03" db="EMBL/GenBank/DDBJ databases">
        <title>Draft genome sequence of Flavobacterium fryxellicola DSM 16209.</title>
        <authorList>
            <person name="Shin S.-K."/>
            <person name="Yi H."/>
        </authorList>
    </citation>
    <scope>NUCLEOTIDE SEQUENCE [LARGE SCALE GENOMIC DNA]</scope>
    <source>
        <strain evidence="4 5">DSM 16209</strain>
    </source>
</reference>
<feature type="chain" id="PRO_5007894585" description="IgGFc-binding protein N-terminal domain-containing protein" evidence="2">
    <location>
        <begin position="19"/>
        <end position="1649"/>
    </location>
</feature>